<feature type="non-terminal residue" evidence="7">
    <location>
        <position position="1"/>
    </location>
</feature>
<protein>
    <recommendedName>
        <fullName evidence="9">G protein-coupled receptor</fullName>
    </recommendedName>
</protein>
<dbReference type="PANTHER" id="PTHR22945:SF40">
    <property type="entry name" value="SERPENTINE RECEPTOR, CLASS D (DELTA)-RELATED"/>
    <property type="match status" value="1"/>
</dbReference>
<evidence type="ECO:0000256" key="6">
    <source>
        <dbReference type="SAM" id="Phobius"/>
    </source>
</evidence>
<sequence>TYDINFKVIFVLGVSSNISLLLAVYCNTPPQLKTYAILIKIGTWNDLMSVCCDFFTMQRMLVVPGNLLYLSTGPCALISTRACYLGYCVQLFTLVFTLYIMTASFAYRLWVLHRPPPSNRNVRIIAAMLLTPPALVSVTFTFAQADLDIVKEFLRHNAPTYLSEPGALAGHTGMTFQLVFTILFVACTPPPAYAAILVIRSKVRNPPRKLETSLSEY</sequence>
<comment type="caution">
    <text evidence="7">The sequence shown here is derived from an EMBL/GenBank/DDBJ whole genome shotgun (WGS) entry which is preliminary data.</text>
</comment>
<dbReference type="Proteomes" id="UP001432322">
    <property type="component" value="Unassembled WGS sequence"/>
</dbReference>
<keyword evidence="3 6" id="KW-0812">Transmembrane</keyword>
<feature type="transmembrane region" description="Helical" evidence="6">
    <location>
        <begin position="93"/>
        <end position="112"/>
    </location>
</feature>
<evidence type="ECO:0000256" key="1">
    <source>
        <dbReference type="ARBA" id="ARBA00004141"/>
    </source>
</evidence>
<evidence type="ECO:0000256" key="3">
    <source>
        <dbReference type="ARBA" id="ARBA00022692"/>
    </source>
</evidence>
<dbReference type="InterPro" id="IPR050920">
    <property type="entry name" value="Nematode_rcpt-like_delta"/>
</dbReference>
<evidence type="ECO:0000313" key="7">
    <source>
        <dbReference type="EMBL" id="GMT30932.1"/>
    </source>
</evidence>
<feature type="transmembrane region" description="Helical" evidence="6">
    <location>
        <begin position="67"/>
        <end position="87"/>
    </location>
</feature>
<keyword evidence="8" id="KW-1185">Reference proteome</keyword>
<evidence type="ECO:0008006" key="9">
    <source>
        <dbReference type="Google" id="ProtNLM"/>
    </source>
</evidence>
<proteinExistence type="inferred from homology"/>
<evidence type="ECO:0000256" key="5">
    <source>
        <dbReference type="ARBA" id="ARBA00023136"/>
    </source>
</evidence>
<feature type="transmembrane region" description="Helical" evidence="6">
    <location>
        <begin position="6"/>
        <end position="26"/>
    </location>
</feature>
<evidence type="ECO:0000256" key="2">
    <source>
        <dbReference type="ARBA" id="ARBA00009166"/>
    </source>
</evidence>
<keyword evidence="5 6" id="KW-0472">Membrane</keyword>
<dbReference type="Pfam" id="PF10317">
    <property type="entry name" value="7TM_GPCR_Srd"/>
    <property type="match status" value="1"/>
</dbReference>
<organism evidence="7 8">
    <name type="scientific">Pristionchus fissidentatus</name>
    <dbReference type="NCBI Taxonomy" id="1538716"/>
    <lineage>
        <taxon>Eukaryota</taxon>
        <taxon>Metazoa</taxon>
        <taxon>Ecdysozoa</taxon>
        <taxon>Nematoda</taxon>
        <taxon>Chromadorea</taxon>
        <taxon>Rhabditida</taxon>
        <taxon>Rhabditina</taxon>
        <taxon>Diplogasteromorpha</taxon>
        <taxon>Diplogasteroidea</taxon>
        <taxon>Neodiplogasteridae</taxon>
        <taxon>Pristionchus</taxon>
    </lineage>
</organism>
<accession>A0AAV5WIU6</accession>
<dbReference type="InterPro" id="IPR019421">
    <property type="entry name" value="7TM_GPCR_serpentine_rcpt_Srd"/>
</dbReference>
<dbReference type="GO" id="GO:0016020">
    <property type="term" value="C:membrane"/>
    <property type="evidence" value="ECO:0007669"/>
    <property type="project" value="UniProtKB-SubCell"/>
</dbReference>
<comment type="similarity">
    <text evidence="2">Belongs to the nematode receptor-like protein srd family.</text>
</comment>
<evidence type="ECO:0000256" key="4">
    <source>
        <dbReference type="ARBA" id="ARBA00022989"/>
    </source>
</evidence>
<dbReference type="EMBL" id="BTSY01000005">
    <property type="protein sequence ID" value="GMT30932.1"/>
    <property type="molecule type" value="Genomic_DNA"/>
</dbReference>
<feature type="transmembrane region" description="Helical" evidence="6">
    <location>
        <begin position="124"/>
        <end position="145"/>
    </location>
</feature>
<gene>
    <name evidence="7" type="ORF">PFISCL1PPCAC_22229</name>
</gene>
<keyword evidence="4 6" id="KW-1133">Transmembrane helix</keyword>
<dbReference type="AlphaFoldDB" id="A0AAV5WIU6"/>
<evidence type="ECO:0000313" key="8">
    <source>
        <dbReference type="Proteomes" id="UP001432322"/>
    </source>
</evidence>
<name>A0AAV5WIU6_9BILA</name>
<feature type="transmembrane region" description="Helical" evidence="6">
    <location>
        <begin position="178"/>
        <end position="199"/>
    </location>
</feature>
<reference evidence="7" key="1">
    <citation type="submission" date="2023-10" db="EMBL/GenBank/DDBJ databases">
        <title>Genome assembly of Pristionchus species.</title>
        <authorList>
            <person name="Yoshida K."/>
            <person name="Sommer R.J."/>
        </authorList>
    </citation>
    <scope>NUCLEOTIDE SEQUENCE</scope>
    <source>
        <strain evidence="7">RS5133</strain>
    </source>
</reference>
<dbReference type="PANTHER" id="PTHR22945">
    <property type="entry name" value="SERPENTINE RECEPTOR, CLASS D DELTA"/>
    <property type="match status" value="1"/>
</dbReference>
<comment type="subcellular location">
    <subcellularLocation>
        <location evidence="1">Membrane</location>
        <topology evidence="1">Multi-pass membrane protein</topology>
    </subcellularLocation>
</comment>